<proteinExistence type="predicted"/>
<keyword evidence="1" id="KW-0862">Zinc</keyword>
<dbReference type="PROSITE" id="PS50158">
    <property type="entry name" value="ZF_CCHC"/>
    <property type="match status" value="1"/>
</dbReference>
<gene>
    <name evidence="4" type="ORF">MELIAE_LOCUS12134</name>
</gene>
<accession>A0A9P0FPG9</accession>
<evidence type="ECO:0000313" key="5">
    <source>
        <dbReference type="Proteomes" id="UP001154078"/>
    </source>
</evidence>
<evidence type="ECO:0000313" key="4">
    <source>
        <dbReference type="EMBL" id="CAH0563152.1"/>
    </source>
</evidence>
<dbReference type="InterPro" id="IPR036875">
    <property type="entry name" value="Znf_CCHC_sf"/>
</dbReference>
<dbReference type="InterPro" id="IPR001878">
    <property type="entry name" value="Znf_CCHC"/>
</dbReference>
<feature type="domain" description="CCHC-type" evidence="3">
    <location>
        <begin position="168"/>
        <end position="183"/>
    </location>
</feature>
<dbReference type="EMBL" id="OV121139">
    <property type="protein sequence ID" value="CAH0563152.1"/>
    <property type="molecule type" value="Genomic_DNA"/>
</dbReference>
<reference evidence="4" key="1">
    <citation type="submission" date="2021-12" db="EMBL/GenBank/DDBJ databases">
        <authorList>
            <person name="King R."/>
        </authorList>
    </citation>
    <scope>NUCLEOTIDE SEQUENCE</scope>
</reference>
<feature type="coiled-coil region" evidence="2">
    <location>
        <begin position="206"/>
        <end position="233"/>
    </location>
</feature>
<dbReference type="SUPFAM" id="SSF57756">
    <property type="entry name" value="Retrovirus zinc finger-like domains"/>
    <property type="match status" value="1"/>
</dbReference>
<organism evidence="4 5">
    <name type="scientific">Brassicogethes aeneus</name>
    <name type="common">Rape pollen beetle</name>
    <name type="synonym">Meligethes aeneus</name>
    <dbReference type="NCBI Taxonomy" id="1431903"/>
    <lineage>
        <taxon>Eukaryota</taxon>
        <taxon>Metazoa</taxon>
        <taxon>Ecdysozoa</taxon>
        <taxon>Arthropoda</taxon>
        <taxon>Hexapoda</taxon>
        <taxon>Insecta</taxon>
        <taxon>Pterygota</taxon>
        <taxon>Neoptera</taxon>
        <taxon>Endopterygota</taxon>
        <taxon>Coleoptera</taxon>
        <taxon>Polyphaga</taxon>
        <taxon>Cucujiformia</taxon>
        <taxon>Nitidulidae</taxon>
        <taxon>Meligethinae</taxon>
        <taxon>Brassicogethes</taxon>
    </lineage>
</organism>
<dbReference type="Proteomes" id="UP001154078">
    <property type="component" value="Chromosome 8"/>
</dbReference>
<name>A0A9P0FPG9_BRAAE</name>
<keyword evidence="1" id="KW-0863">Zinc-finger</keyword>
<evidence type="ECO:0000259" key="3">
    <source>
        <dbReference type="PROSITE" id="PS50158"/>
    </source>
</evidence>
<dbReference type="GO" id="GO:0008270">
    <property type="term" value="F:zinc ion binding"/>
    <property type="evidence" value="ECO:0007669"/>
    <property type="project" value="UniProtKB-KW"/>
</dbReference>
<sequence>MRGPVDVGLAGGDHLFDHTMGRGITARDLLISLSDNAESKSIKEKIKNIVNGELNVRLLDGSKQRTIHVHGIDDASTIEDIISALNKTNLLRDKFEVKSMRPNRGNTQSATVKMSPRDTERLVEEGKIRIGFNICRIQERKDLSRCSRCWEYGHRNTNCTGTDRTKLCLKCAEEGHIRANCTKDAFCPLCQVGGHTAGTVYTCVIRVRSERERENAKEEYREARRVLKKYIGKSKKRAWAGLCRDLDNDIFGEAYKIVKTQLKKISPKIDLTKEEKLRVFEGLFITPNNSDNNCDNYIRTTCDTNCDNFSDEEVMAATNNLKTKKAPGPDGIPPGVIKHVIKENVPYFQKCLCVCSVFVFYDYGLRSAFCVVCVSIIIVLLGEEVDFTPDVVEHCFEHLSVFLI</sequence>
<dbReference type="GO" id="GO:0003676">
    <property type="term" value="F:nucleic acid binding"/>
    <property type="evidence" value="ECO:0007669"/>
    <property type="project" value="InterPro"/>
</dbReference>
<dbReference type="Gene3D" id="4.10.60.10">
    <property type="entry name" value="Zinc finger, CCHC-type"/>
    <property type="match status" value="1"/>
</dbReference>
<dbReference type="AlphaFoldDB" id="A0A9P0FPG9"/>
<keyword evidence="2" id="KW-0175">Coiled coil</keyword>
<evidence type="ECO:0000256" key="2">
    <source>
        <dbReference type="SAM" id="Coils"/>
    </source>
</evidence>
<evidence type="ECO:0000256" key="1">
    <source>
        <dbReference type="PROSITE-ProRule" id="PRU00047"/>
    </source>
</evidence>
<dbReference type="SMART" id="SM00343">
    <property type="entry name" value="ZnF_C2HC"/>
    <property type="match status" value="2"/>
</dbReference>
<dbReference type="OrthoDB" id="6778504at2759"/>
<protein>
    <recommendedName>
        <fullName evidence="3">CCHC-type domain-containing protein</fullName>
    </recommendedName>
</protein>
<keyword evidence="1" id="KW-0479">Metal-binding</keyword>
<keyword evidence="5" id="KW-1185">Reference proteome</keyword>